<protein>
    <submittedName>
        <fullName evidence="4">Uncharacterized protein</fullName>
    </submittedName>
</protein>
<dbReference type="PROSITE" id="PS00330">
    <property type="entry name" value="HEMOLYSIN_CALCIUM"/>
    <property type="match status" value="1"/>
</dbReference>
<dbReference type="Pfam" id="PF00353">
    <property type="entry name" value="HemolysinCabind"/>
    <property type="match status" value="6"/>
</dbReference>
<dbReference type="InterPro" id="IPR001343">
    <property type="entry name" value="Hemolysn_Ca-bd"/>
</dbReference>
<dbReference type="GO" id="GO:0005576">
    <property type="term" value="C:extracellular region"/>
    <property type="evidence" value="ECO:0007669"/>
    <property type="project" value="UniProtKB-SubCell"/>
</dbReference>
<keyword evidence="5" id="KW-1185">Reference proteome</keyword>
<evidence type="ECO:0000256" key="1">
    <source>
        <dbReference type="ARBA" id="ARBA00004613"/>
    </source>
</evidence>
<dbReference type="Gene3D" id="2.150.10.10">
    <property type="entry name" value="Serralysin-like metalloprotease, C-terminal"/>
    <property type="match status" value="2"/>
</dbReference>
<gene>
    <name evidence="4" type="ORF">JO391_04915</name>
</gene>
<dbReference type="InterPro" id="IPR018511">
    <property type="entry name" value="Hemolysin-typ_Ca-bd_CS"/>
</dbReference>
<reference evidence="4" key="1">
    <citation type="submission" date="2021-02" db="EMBL/GenBank/DDBJ databases">
        <title>Rhodobacter shimadae sp. nov., an aerobic anoxygenic phototrophic bacterium isolated from a hot spring.</title>
        <authorList>
            <person name="Muramatsu S."/>
            <person name="Haruta S."/>
            <person name="Hirose S."/>
            <person name="Hanada S."/>
        </authorList>
    </citation>
    <scope>NUCLEOTIDE SEQUENCE</scope>
    <source>
        <strain evidence="4">N10</strain>
    </source>
</reference>
<dbReference type="PANTHER" id="PTHR38340:SF1">
    <property type="entry name" value="S-LAYER PROTEIN"/>
    <property type="match status" value="1"/>
</dbReference>
<dbReference type="Proteomes" id="UP000826300">
    <property type="component" value="Chromosome"/>
</dbReference>
<evidence type="ECO:0000256" key="2">
    <source>
        <dbReference type="ARBA" id="ARBA00022525"/>
    </source>
</evidence>
<dbReference type="RefSeq" id="WP_220663074.1">
    <property type="nucleotide sequence ID" value="NZ_CP069370.1"/>
</dbReference>
<dbReference type="InterPro" id="IPR050557">
    <property type="entry name" value="RTX_toxin/Mannuronan_C5-epim"/>
</dbReference>
<dbReference type="KEGG" id="nsm:JO391_04915"/>
<name>A0A8G1ECV4_9RHOB</name>
<dbReference type="InterPro" id="IPR011049">
    <property type="entry name" value="Serralysin-like_metalloprot_C"/>
</dbReference>
<keyword evidence="2" id="KW-0964">Secreted</keyword>
<dbReference type="PANTHER" id="PTHR38340">
    <property type="entry name" value="S-LAYER PROTEIN"/>
    <property type="match status" value="1"/>
</dbReference>
<evidence type="ECO:0000313" key="4">
    <source>
        <dbReference type="EMBL" id="QYZ70857.1"/>
    </source>
</evidence>
<proteinExistence type="predicted"/>
<comment type="subcellular location">
    <subcellularLocation>
        <location evidence="1">Secreted</location>
    </subcellularLocation>
</comment>
<dbReference type="Gene3D" id="2.160.20.160">
    <property type="match status" value="1"/>
</dbReference>
<dbReference type="PRINTS" id="PR00313">
    <property type="entry name" value="CABNDNGRPT"/>
</dbReference>
<evidence type="ECO:0000256" key="3">
    <source>
        <dbReference type="SAM" id="MobiDB-lite"/>
    </source>
</evidence>
<organism evidence="4 5">
    <name type="scientific">Neotabrizicola shimadae</name>
    <dbReference type="NCBI Taxonomy" id="2807096"/>
    <lineage>
        <taxon>Bacteria</taxon>
        <taxon>Pseudomonadati</taxon>
        <taxon>Pseudomonadota</taxon>
        <taxon>Alphaproteobacteria</taxon>
        <taxon>Rhodobacterales</taxon>
        <taxon>Paracoccaceae</taxon>
        <taxon>Neotabrizicola</taxon>
    </lineage>
</organism>
<accession>A0A8G1ECV4</accession>
<feature type="region of interest" description="Disordered" evidence="3">
    <location>
        <begin position="1"/>
        <end position="28"/>
    </location>
</feature>
<evidence type="ECO:0000313" key="5">
    <source>
        <dbReference type="Proteomes" id="UP000826300"/>
    </source>
</evidence>
<sequence>MAIKTGTPDPELLQGTNDPDSLSGLGGDDSIYGMDGNDTLKAGAGNDLINTGNGGDLAYGGDGDDTILGGYGGIDTLYGGAGSDVMQLMEVVTAGLSVAYGGTGDDYFSCTAIGNATVYGGAGIDALGLFWLTDLTPADISISGPSIHARTLGGLEATFTSVERLIVLVGDRDDTIRGGAYDDSVTVGGGANEVSMMGGNDTLMYTPVEANTLYGGAGDDLLRVMQADSSIYFIVDGSDGSVDDGQLSVIRGFERYEVIGSNHDDVASTWNGDDILYGWEGNDTLFGAGGNDMIQGGQDDDQLFGGAGNDTIAPGHGADTADGGEGNDRLFSSADGATLTGGLGSDLFVFRNSELGRTLVTDFETGVDRLSIAAFYATGYELTGRLPEDRLSVGTAVGPQGQFVLVYDSVANETMLVWDRNGSDPSGGVDAIAFFSGNVSMQASDILLS</sequence>
<dbReference type="EMBL" id="CP069370">
    <property type="protein sequence ID" value="QYZ70857.1"/>
    <property type="molecule type" value="Genomic_DNA"/>
</dbReference>
<dbReference type="SUPFAM" id="SSF51120">
    <property type="entry name" value="beta-Roll"/>
    <property type="match status" value="3"/>
</dbReference>
<dbReference type="GO" id="GO:0005509">
    <property type="term" value="F:calcium ion binding"/>
    <property type="evidence" value="ECO:0007669"/>
    <property type="project" value="InterPro"/>
</dbReference>
<dbReference type="AlphaFoldDB" id="A0A8G1ECV4"/>